<reference evidence="1 2" key="1">
    <citation type="submission" date="2017-05" db="EMBL/GenBank/DDBJ databases">
        <title>Full genome sequence of Pseudorhodoplanes sinuspersici.</title>
        <authorList>
            <person name="Dastgheib S.M.M."/>
            <person name="Shavandi M."/>
            <person name="Tirandaz H."/>
        </authorList>
    </citation>
    <scope>NUCLEOTIDE SEQUENCE [LARGE SCALE GENOMIC DNA]</scope>
    <source>
        <strain evidence="1 2">RIPI110</strain>
    </source>
</reference>
<sequence>MSESPLKSRASDSILWNFKLLAHHELAGFGGMGEGMSIQMTKDGRRIIYLAHESAPKNFTGVDVTDPRNPKIVVQTELPEAFMRSNSLEVVGDIMAVAYQTQKVGQKPAGFELFDISVPENPKSIARVDRSGPHSRGAHQLWFADGEYVHIASGAPDFEPTHPLDDQCYQIFDVRNPSKPVEAGRWWMPGTRKGDDVPPPVRHKVFDMGFRAHNTNVYPQRPDRCYLGYIDGGMYIMDISDMSRPKPIAHWDNSPPYHGFTHTILPLFDRGLLVVTDESVVDDAADWPKLIWILDGRDETNPVPIATCPLPYDAFKSRGGRFGAHNIHENKPTPYTWMSDQVVIGTFFNGGIRAYDISNPYQPKEIATFVPEAPALAPQGTIQLNDVFVDERGIVYTVDRHVGGLYILEMGF</sequence>
<dbReference type="STRING" id="1235591.CAK95_17135"/>
<dbReference type="InterPro" id="IPR013211">
    <property type="entry name" value="LVIVD"/>
</dbReference>
<dbReference type="KEGG" id="psin:CAK95_17135"/>
<dbReference type="Pfam" id="PF08309">
    <property type="entry name" value="LVIVD"/>
    <property type="match status" value="1"/>
</dbReference>
<dbReference type="EMBL" id="CP021112">
    <property type="protein sequence ID" value="ARQ00609.1"/>
    <property type="molecule type" value="Genomic_DNA"/>
</dbReference>
<protein>
    <submittedName>
        <fullName evidence="1">Uncharacterized protein</fullName>
    </submittedName>
</protein>
<organism evidence="1 2">
    <name type="scientific">Pseudorhodoplanes sinuspersici</name>
    <dbReference type="NCBI Taxonomy" id="1235591"/>
    <lineage>
        <taxon>Bacteria</taxon>
        <taxon>Pseudomonadati</taxon>
        <taxon>Pseudomonadota</taxon>
        <taxon>Alphaproteobacteria</taxon>
        <taxon>Hyphomicrobiales</taxon>
        <taxon>Pseudorhodoplanes</taxon>
    </lineage>
</organism>
<dbReference type="SUPFAM" id="SSF75011">
    <property type="entry name" value="3-carboxy-cis,cis-mucoante lactonizing enzyme"/>
    <property type="match status" value="1"/>
</dbReference>
<keyword evidence="2" id="KW-1185">Reference proteome</keyword>
<dbReference type="AlphaFoldDB" id="A0A1W6ZT80"/>
<proteinExistence type="predicted"/>
<evidence type="ECO:0000313" key="2">
    <source>
        <dbReference type="Proteomes" id="UP000194137"/>
    </source>
</evidence>
<name>A0A1W6ZT80_9HYPH</name>
<gene>
    <name evidence="1" type="ORF">CAK95_17135</name>
</gene>
<dbReference type="Proteomes" id="UP000194137">
    <property type="component" value="Chromosome"/>
</dbReference>
<dbReference type="RefSeq" id="WP_086089005.1">
    <property type="nucleotide sequence ID" value="NZ_CP021112.1"/>
</dbReference>
<evidence type="ECO:0000313" key="1">
    <source>
        <dbReference type="EMBL" id="ARQ00609.1"/>
    </source>
</evidence>
<dbReference type="OrthoDB" id="8375at2"/>
<accession>A0A1W6ZT80</accession>